<protein>
    <submittedName>
        <fullName evidence="3">Uncharacterized protein</fullName>
    </submittedName>
</protein>
<organism evidence="3 4">
    <name type="scientific">Didymodactylos carnosus</name>
    <dbReference type="NCBI Taxonomy" id="1234261"/>
    <lineage>
        <taxon>Eukaryota</taxon>
        <taxon>Metazoa</taxon>
        <taxon>Spiralia</taxon>
        <taxon>Gnathifera</taxon>
        <taxon>Rotifera</taxon>
        <taxon>Eurotatoria</taxon>
        <taxon>Bdelloidea</taxon>
        <taxon>Philodinida</taxon>
        <taxon>Philodinidae</taxon>
        <taxon>Didymodactylos</taxon>
    </lineage>
</organism>
<dbReference type="PANTHER" id="PTHR46579">
    <property type="entry name" value="F5/8 TYPE C DOMAIN-CONTAINING PROTEIN-RELATED"/>
    <property type="match status" value="1"/>
</dbReference>
<feature type="compositionally biased region" description="Polar residues" evidence="1">
    <location>
        <begin position="13"/>
        <end position="23"/>
    </location>
</feature>
<evidence type="ECO:0000313" key="2">
    <source>
        <dbReference type="EMBL" id="CAF1056097.1"/>
    </source>
</evidence>
<proteinExistence type="predicted"/>
<dbReference type="EMBL" id="CAJOBA010008180">
    <property type="protein sequence ID" value="CAF3822282.1"/>
    <property type="molecule type" value="Genomic_DNA"/>
</dbReference>
<dbReference type="EMBL" id="CAJNOK010008166">
    <property type="protein sequence ID" value="CAF1056097.1"/>
    <property type="molecule type" value="Genomic_DNA"/>
</dbReference>
<dbReference type="Proteomes" id="UP000677228">
    <property type="component" value="Unassembled WGS sequence"/>
</dbReference>
<gene>
    <name evidence="2" type="ORF">OVA965_LOCUS17181</name>
    <name evidence="3" type="ORF">TMI583_LOCUS17191</name>
</gene>
<evidence type="ECO:0000256" key="1">
    <source>
        <dbReference type="SAM" id="MobiDB-lite"/>
    </source>
</evidence>
<reference evidence="3" key="1">
    <citation type="submission" date="2021-02" db="EMBL/GenBank/DDBJ databases">
        <authorList>
            <person name="Nowell W R."/>
        </authorList>
    </citation>
    <scope>NUCLEOTIDE SEQUENCE</scope>
</reference>
<dbReference type="Proteomes" id="UP000682733">
    <property type="component" value="Unassembled WGS sequence"/>
</dbReference>
<dbReference type="PANTHER" id="PTHR46579:SF1">
    <property type="entry name" value="F5_8 TYPE C DOMAIN-CONTAINING PROTEIN"/>
    <property type="match status" value="1"/>
</dbReference>
<feature type="region of interest" description="Disordered" evidence="1">
    <location>
        <begin position="1"/>
        <end position="73"/>
    </location>
</feature>
<evidence type="ECO:0000313" key="4">
    <source>
        <dbReference type="Proteomes" id="UP000682733"/>
    </source>
</evidence>
<dbReference type="AlphaFoldDB" id="A0A8S2JRS2"/>
<evidence type="ECO:0000313" key="3">
    <source>
        <dbReference type="EMBL" id="CAF3822282.1"/>
    </source>
</evidence>
<feature type="compositionally biased region" description="Basic and acidic residues" evidence="1">
    <location>
        <begin position="1"/>
        <end position="12"/>
    </location>
</feature>
<name>A0A8S2JRS2_9BILA</name>
<accession>A0A8S2JRS2</accession>
<sequence>MADSRPGGEKDAYSQQRRLSGSARQPPCSHPRQETPQKESHRLPARQRQAPCRASSDRREGLGSAPTPAILSHGSSFGLPRQPLIEKLDGEQIDESRAERDLGYDIRSGRWGAVLASCGDIASYLSSYKYPSTTSRIPRTILHHSNFKGNEFRLILSFGLPAFRLPMKIKYYHYFQLLVIAMQLAESRSIEPSTIPDIDDLLTKFLQQFPLLHTKRHNVQPVHSIEHIGATVQDFGQLSNYSTFNFESLLGISSSFETLFRKYPSKQTKCDQKCNEG</sequence>
<comment type="caution">
    <text evidence="3">The sequence shown here is derived from an EMBL/GenBank/DDBJ whole genome shotgun (WGS) entry which is preliminary data.</text>
</comment>
<feature type="compositionally biased region" description="Basic and acidic residues" evidence="1">
    <location>
        <begin position="31"/>
        <end position="42"/>
    </location>
</feature>